<dbReference type="InterPro" id="IPR035965">
    <property type="entry name" value="PAS-like_dom_sf"/>
</dbReference>
<dbReference type="InterPro" id="IPR000792">
    <property type="entry name" value="Tscrpt_reg_LuxR_C"/>
</dbReference>
<dbReference type="PANTHER" id="PTHR43214">
    <property type="entry name" value="TWO-COMPONENT RESPONSE REGULATOR"/>
    <property type="match status" value="1"/>
</dbReference>
<dbReference type="SMART" id="SM00421">
    <property type="entry name" value="HTH_LUXR"/>
    <property type="match status" value="1"/>
</dbReference>
<dbReference type="InterPro" id="IPR036388">
    <property type="entry name" value="WH-like_DNA-bd_sf"/>
</dbReference>
<dbReference type="InterPro" id="IPR016032">
    <property type="entry name" value="Sig_transdc_resp-reg_C-effctor"/>
</dbReference>
<evidence type="ECO:0000313" key="5">
    <source>
        <dbReference type="Proteomes" id="UP000188879"/>
    </source>
</evidence>
<dbReference type="PROSITE" id="PS50112">
    <property type="entry name" value="PAS"/>
    <property type="match status" value="2"/>
</dbReference>
<dbReference type="InterPro" id="IPR000014">
    <property type="entry name" value="PAS"/>
</dbReference>
<proteinExistence type="predicted"/>
<evidence type="ECO:0000259" key="3">
    <source>
        <dbReference type="PROSITE" id="PS50112"/>
    </source>
</evidence>
<feature type="domain" description="PAS" evidence="3">
    <location>
        <begin position="142"/>
        <end position="191"/>
    </location>
</feature>
<dbReference type="SMART" id="SM00091">
    <property type="entry name" value="PAS"/>
    <property type="match status" value="3"/>
</dbReference>
<name>A0A1V2H3C3_9PROT</name>
<dbReference type="Pfam" id="PF13188">
    <property type="entry name" value="PAS_8"/>
    <property type="match status" value="1"/>
</dbReference>
<dbReference type="PROSITE" id="PS50043">
    <property type="entry name" value="HTH_LUXR_2"/>
    <property type="match status" value="1"/>
</dbReference>
<dbReference type="AlphaFoldDB" id="A0A1V2H3C3"/>
<dbReference type="GO" id="GO:0003677">
    <property type="term" value="F:DNA binding"/>
    <property type="evidence" value="ECO:0007669"/>
    <property type="project" value="UniProtKB-KW"/>
</dbReference>
<dbReference type="Pfam" id="PF13426">
    <property type="entry name" value="PAS_9"/>
    <property type="match status" value="2"/>
</dbReference>
<dbReference type="PRINTS" id="PR00038">
    <property type="entry name" value="HTHLUXR"/>
</dbReference>
<dbReference type="SUPFAM" id="SSF55785">
    <property type="entry name" value="PYP-like sensor domain (PAS domain)"/>
    <property type="match status" value="3"/>
</dbReference>
<dbReference type="SUPFAM" id="SSF46894">
    <property type="entry name" value="C-terminal effector domain of the bipartite response regulators"/>
    <property type="match status" value="1"/>
</dbReference>
<reference evidence="4 5" key="1">
    <citation type="submission" date="2016-10" db="EMBL/GenBank/DDBJ databases">
        <title>Draft Genome sequence of Roseomonas sp. strain M3.</title>
        <authorList>
            <person name="Subhash Y."/>
            <person name="Lee S."/>
        </authorList>
    </citation>
    <scope>NUCLEOTIDE SEQUENCE [LARGE SCALE GENOMIC DNA]</scope>
    <source>
        <strain evidence="4 5">M3</strain>
    </source>
</reference>
<dbReference type="Pfam" id="PF00196">
    <property type="entry name" value="GerE"/>
    <property type="match status" value="1"/>
</dbReference>
<dbReference type="Proteomes" id="UP000188879">
    <property type="component" value="Unassembled WGS sequence"/>
</dbReference>
<dbReference type="GO" id="GO:0006355">
    <property type="term" value="P:regulation of DNA-templated transcription"/>
    <property type="evidence" value="ECO:0007669"/>
    <property type="project" value="InterPro"/>
</dbReference>
<dbReference type="InterPro" id="IPR039420">
    <property type="entry name" value="WalR-like"/>
</dbReference>
<keyword evidence="5" id="KW-1185">Reference proteome</keyword>
<feature type="domain" description="PAS" evidence="3">
    <location>
        <begin position="267"/>
        <end position="313"/>
    </location>
</feature>
<dbReference type="Gene3D" id="1.10.10.10">
    <property type="entry name" value="Winged helix-like DNA-binding domain superfamily/Winged helix DNA-binding domain"/>
    <property type="match status" value="1"/>
</dbReference>
<gene>
    <name evidence="4" type="ORF">BKE38_09835</name>
</gene>
<evidence type="ECO:0000313" key="4">
    <source>
        <dbReference type="EMBL" id="ONG54935.1"/>
    </source>
</evidence>
<evidence type="ECO:0000256" key="1">
    <source>
        <dbReference type="ARBA" id="ARBA00023125"/>
    </source>
</evidence>
<dbReference type="NCBIfam" id="TIGR00229">
    <property type="entry name" value="sensory_box"/>
    <property type="match status" value="2"/>
</dbReference>
<dbReference type="CDD" id="cd06170">
    <property type="entry name" value="LuxR_C_like"/>
    <property type="match status" value="1"/>
</dbReference>
<keyword evidence="1" id="KW-0238">DNA-binding</keyword>
<dbReference type="OrthoDB" id="434992at2"/>
<protein>
    <submittedName>
        <fullName evidence="4">Helix-turn-helix transcriptional regulator</fullName>
    </submittedName>
</protein>
<organism evidence="4 5">
    <name type="scientific">Teichococcus deserti</name>
    <dbReference type="NCBI Taxonomy" id="1817963"/>
    <lineage>
        <taxon>Bacteria</taxon>
        <taxon>Pseudomonadati</taxon>
        <taxon>Pseudomonadota</taxon>
        <taxon>Alphaproteobacteria</taxon>
        <taxon>Acetobacterales</taxon>
        <taxon>Roseomonadaceae</taxon>
        <taxon>Roseomonas</taxon>
    </lineage>
</organism>
<dbReference type="PANTHER" id="PTHR43214:SF43">
    <property type="entry name" value="TWO-COMPONENT RESPONSE REGULATOR"/>
    <property type="match status" value="1"/>
</dbReference>
<feature type="domain" description="HTH luxR-type" evidence="2">
    <location>
        <begin position="420"/>
        <end position="486"/>
    </location>
</feature>
<comment type="caution">
    <text evidence="4">The sequence shown here is derived from an EMBL/GenBank/DDBJ whole genome shotgun (WGS) entry which is preliminary data.</text>
</comment>
<sequence length="500" mass="53935">MAPPEKALQSCAGNSHLRQIVAGVSDGVILVSPDHRIVWANDRALAVHGVETLAELGGTAAGYRARFELRYRNRHPLGAGEYPIERALAGESLDEVVVEVAAAGAEAPGWTHQVRSLVLVDAAGEPELLVLIIDDQTERYSAEQRFERAFNANPAPALILRLQDFRHIRVNRGFLEMTGYREEDVVGRSAFEVDVLEGAARRELAVERLGEGRTIPQMEARLQLPNGAEKCVIVAGQPIEIGETRCMLFTFADLDGRRQAELALKQSEERFALAFRLAPYPMLLAAQEGLRVMLANEALTRETGHAQVDVVGRDARDVPLWSDPAADEALQAAMRREGSLHDLPLALRHKDGRALPSLVSAEAVEIRGQPCVLLAAHVLPARDHSRAEIAAAVAAVMTDPELIAAAVLDRLARGSRTEAPAAAVVTGLAPRAREILALVSEGLDDAAIAARLGLSRITVRNHINGLYRRTGANSRPRLIVWARERGIVGAAAAATPAARG</sequence>
<evidence type="ECO:0000259" key="2">
    <source>
        <dbReference type="PROSITE" id="PS50043"/>
    </source>
</evidence>
<dbReference type="EMBL" id="MLCO01000078">
    <property type="protein sequence ID" value="ONG54935.1"/>
    <property type="molecule type" value="Genomic_DNA"/>
</dbReference>
<dbReference type="RefSeq" id="WP_076957180.1">
    <property type="nucleotide sequence ID" value="NZ_MLCO01000078.1"/>
</dbReference>
<dbReference type="CDD" id="cd00130">
    <property type="entry name" value="PAS"/>
    <property type="match status" value="2"/>
</dbReference>
<dbReference type="Gene3D" id="3.30.450.20">
    <property type="entry name" value="PAS domain"/>
    <property type="match status" value="3"/>
</dbReference>
<accession>A0A1V2H3C3</accession>